<comment type="caution">
    <text evidence="1">The sequence shown here is derived from an EMBL/GenBank/DDBJ whole genome shotgun (WGS) entry which is preliminary data.</text>
</comment>
<dbReference type="SUPFAM" id="SSF160424">
    <property type="entry name" value="BH3703-like"/>
    <property type="match status" value="1"/>
</dbReference>
<gene>
    <name evidence="1" type="ORF">AB2B41_19630</name>
</gene>
<keyword evidence="2" id="KW-1185">Reference proteome</keyword>
<reference evidence="1 2" key="1">
    <citation type="submission" date="2024-07" db="EMBL/GenBank/DDBJ databases">
        <title>Marimonas sp.nov., isolated from tidal-flat sediment.</title>
        <authorList>
            <person name="Jayan J.N."/>
            <person name="Lee S.S."/>
        </authorList>
    </citation>
    <scope>NUCLEOTIDE SEQUENCE [LARGE SCALE GENOMIC DNA]</scope>
    <source>
        <strain evidence="1 2">MJW-29</strain>
    </source>
</reference>
<dbReference type="InterPro" id="IPR036170">
    <property type="entry name" value="YezG-like_sf"/>
</dbReference>
<sequence length="130" mass="14538">MATRTQSELAFAVGELIVEDPGIAGKEWEAISVVATFRDGAEELVGYRYESDGGFEALEPVNADDILDKLEELRDAMDEEVEGAWVQCLIHIAKPDFSFRVQYEYSDPDRWSPDGITNTMAEFAESLKPD</sequence>
<protein>
    <recommendedName>
        <fullName evidence="3">DUF600 family protein</fullName>
    </recommendedName>
</protein>
<proteinExistence type="predicted"/>
<evidence type="ECO:0000313" key="2">
    <source>
        <dbReference type="Proteomes" id="UP001556098"/>
    </source>
</evidence>
<organism evidence="1 2">
    <name type="scientific">Sulfitobacter sediminis</name>
    <dbReference type="NCBI Taxonomy" id="3234186"/>
    <lineage>
        <taxon>Bacteria</taxon>
        <taxon>Pseudomonadati</taxon>
        <taxon>Pseudomonadota</taxon>
        <taxon>Alphaproteobacteria</taxon>
        <taxon>Rhodobacterales</taxon>
        <taxon>Roseobacteraceae</taxon>
        <taxon>Sulfitobacter</taxon>
    </lineage>
</organism>
<accession>A0ABV3RSE3</accession>
<dbReference type="Proteomes" id="UP001556098">
    <property type="component" value="Unassembled WGS sequence"/>
</dbReference>
<evidence type="ECO:0000313" key="1">
    <source>
        <dbReference type="EMBL" id="MEW9921824.1"/>
    </source>
</evidence>
<evidence type="ECO:0008006" key="3">
    <source>
        <dbReference type="Google" id="ProtNLM"/>
    </source>
</evidence>
<dbReference type="EMBL" id="JBFNXX010000022">
    <property type="protein sequence ID" value="MEW9921824.1"/>
    <property type="molecule type" value="Genomic_DNA"/>
</dbReference>
<name>A0ABV3RSE3_9RHOB</name>
<dbReference type="RefSeq" id="WP_367879524.1">
    <property type="nucleotide sequence ID" value="NZ_JBFNXX010000022.1"/>
</dbReference>